<evidence type="ECO:0000256" key="3">
    <source>
        <dbReference type="RuleBase" id="RU003460"/>
    </source>
</evidence>
<dbReference type="InterPro" id="IPR036749">
    <property type="entry name" value="Expansin_CBD_sf"/>
</dbReference>
<evidence type="ECO:0000259" key="5">
    <source>
        <dbReference type="PROSITE" id="PS50842"/>
    </source>
</evidence>
<dbReference type="InterPro" id="IPR007112">
    <property type="entry name" value="Expansin/allergen_DPBB_dom"/>
</dbReference>
<evidence type="ECO:0000313" key="7">
    <source>
        <dbReference type="Proteomes" id="UP000515211"/>
    </source>
</evidence>
<keyword evidence="7" id="KW-1185">Reference proteome</keyword>
<dbReference type="Pfam" id="PF01357">
    <property type="entry name" value="Expansin_C"/>
    <property type="match status" value="1"/>
</dbReference>
<dbReference type="SUPFAM" id="SSF50685">
    <property type="entry name" value="Barwin-like endoglucanases"/>
    <property type="match status" value="1"/>
</dbReference>
<evidence type="ECO:0000256" key="2">
    <source>
        <dbReference type="ARBA" id="ARBA00022525"/>
    </source>
</evidence>
<comment type="similarity">
    <text evidence="3">Belongs to the expansin family.</text>
</comment>
<dbReference type="PRINTS" id="PR01225">
    <property type="entry name" value="EXPANSNFAMLY"/>
</dbReference>
<dbReference type="Pfam" id="PF03330">
    <property type="entry name" value="DPBB_1"/>
    <property type="match status" value="1"/>
</dbReference>
<gene>
    <name evidence="8" type="primary">LOC107484932</name>
</gene>
<evidence type="ECO:0000256" key="4">
    <source>
        <dbReference type="SAM" id="SignalP"/>
    </source>
</evidence>
<dbReference type="GO" id="GO:0005576">
    <property type="term" value="C:extracellular region"/>
    <property type="evidence" value="ECO:0007669"/>
    <property type="project" value="UniProtKB-SubCell"/>
</dbReference>
<dbReference type="SMR" id="A0A6P4D3Z9"/>
<dbReference type="GeneID" id="107484932"/>
<reference evidence="8" key="2">
    <citation type="submission" date="2025-08" db="UniProtKB">
        <authorList>
            <consortium name="RefSeq"/>
        </authorList>
    </citation>
    <scope>IDENTIFICATION</scope>
    <source>
        <tissue evidence="8">Whole plant</tissue>
    </source>
</reference>
<dbReference type="KEGG" id="adu:107484932"/>
<dbReference type="PANTHER" id="PTHR31692:SF10">
    <property type="entry name" value="EXPANSIN-B1-LIKE PROTEIN"/>
    <property type="match status" value="1"/>
</dbReference>
<dbReference type="InterPro" id="IPR036908">
    <property type="entry name" value="RlpA-like_sf"/>
</dbReference>
<feature type="chain" id="PRO_5027538024" evidence="4">
    <location>
        <begin position="25"/>
        <end position="248"/>
    </location>
</feature>
<dbReference type="PROSITE" id="PS50842">
    <property type="entry name" value="EXPANSIN_EG45"/>
    <property type="match status" value="1"/>
</dbReference>
<dbReference type="PRINTS" id="PR00829">
    <property type="entry name" value="LOLP1ALLERGN"/>
</dbReference>
<dbReference type="AlphaFoldDB" id="A0A6P4D3Z9"/>
<reference evidence="7" key="1">
    <citation type="journal article" date="2016" name="Nat. Genet.">
        <title>The genome sequences of Arachis duranensis and Arachis ipaensis, the diploid ancestors of cultivated peanut.</title>
        <authorList>
            <person name="Bertioli D.J."/>
            <person name="Cannon S.B."/>
            <person name="Froenicke L."/>
            <person name="Huang G."/>
            <person name="Farmer A.D."/>
            <person name="Cannon E.K."/>
            <person name="Liu X."/>
            <person name="Gao D."/>
            <person name="Clevenger J."/>
            <person name="Dash S."/>
            <person name="Ren L."/>
            <person name="Moretzsohn M.C."/>
            <person name="Shirasawa K."/>
            <person name="Huang W."/>
            <person name="Vidigal B."/>
            <person name="Abernathy B."/>
            <person name="Chu Y."/>
            <person name="Niederhuth C.E."/>
            <person name="Umale P."/>
            <person name="Araujo A.C."/>
            <person name="Kozik A."/>
            <person name="Kim K.D."/>
            <person name="Burow M.D."/>
            <person name="Varshney R.K."/>
            <person name="Wang X."/>
            <person name="Zhang X."/>
            <person name="Barkley N."/>
            <person name="Guimaraes P.M."/>
            <person name="Isobe S."/>
            <person name="Guo B."/>
            <person name="Liao B."/>
            <person name="Stalker H.T."/>
            <person name="Schmitz R.J."/>
            <person name="Scheffler B.E."/>
            <person name="Leal-Bertioli S.C."/>
            <person name="Xun X."/>
            <person name="Jackson S.A."/>
            <person name="Michelmore R."/>
            <person name="Ozias-Akins P."/>
        </authorList>
    </citation>
    <scope>NUCLEOTIDE SEQUENCE [LARGE SCALE GENOMIC DNA]</scope>
    <source>
        <strain evidence="7">cv. V14167</strain>
    </source>
</reference>
<dbReference type="RefSeq" id="XP_015960973.1">
    <property type="nucleotide sequence ID" value="XM_016105487.3"/>
</dbReference>
<dbReference type="InterPro" id="IPR005795">
    <property type="entry name" value="LolPI"/>
</dbReference>
<name>A0A6P4D3Z9_ARADU</name>
<dbReference type="InterPro" id="IPR007117">
    <property type="entry name" value="Expansin_CBD"/>
</dbReference>
<dbReference type="PANTHER" id="PTHR31692">
    <property type="entry name" value="EXPANSIN-B3"/>
    <property type="match status" value="1"/>
</dbReference>
<dbReference type="Proteomes" id="UP000515211">
    <property type="component" value="Chromosome 1"/>
</dbReference>
<protein>
    <submittedName>
        <fullName evidence="8">Expansin-like B1</fullName>
    </submittedName>
</protein>
<dbReference type="SUPFAM" id="SSF49590">
    <property type="entry name" value="PHL pollen allergen"/>
    <property type="match status" value="1"/>
</dbReference>
<feature type="signal peptide" evidence="4">
    <location>
        <begin position="1"/>
        <end position="24"/>
    </location>
</feature>
<dbReference type="Gene3D" id="2.60.40.760">
    <property type="entry name" value="Expansin, cellulose-binding-like domain"/>
    <property type="match status" value="1"/>
</dbReference>
<keyword evidence="4" id="KW-0732">Signal</keyword>
<evidence type="ECO:0000259" key="6">
    <source>
        <dbReference type="PROSITE" id="PS50843"/>
    </source>
</evidence>
<comment type="subcellular location">
    <subcellularLocation>
        <location evidence="1">Secreted</location>
    </subcellularLocation>
</comment>
<evidence type="ECO:0000256" key="1">
    <source>
        <dbReference type="ARBA" id="ARBA00004613"/>
    </source>
</evidence>
<keyword evidence="2" id="KW-0964">Secreted</keyword>
<dbReference type="InterPro" id="IPR009009">
    <property type="entry name" value="RlpA-like_DPBB"/>
</dbReference>
<dbReference type="InterPro" id="IPR007118">
    <property type="entry name" value="Expan_Lol_pI"/>
</dbReference>
<feature type="domain" description="Expansin-like CBD" evidence="6">
    <location>
        <begin position="162"/>
        <end position="244"/>
    </location>
</feature>
<sequence length="248" mass="26617">MELNLKRQIGIFCVLLILPALCSAAFTKSRATFYSTSDGLGTPTGRCGYGDYGRTVHGGSVAGVSNLWRDGVGCGLCYQVRCTNPSLCNSNGAYLVVTDYGAGDRTDFIMSPAAFSSLGVNSTANDELRKLGTVDIEYQRISCSYPGQNIVIKIKESSTNPGYLSIVLFNVGGTCDVIAVQLSQSGSNTWVSLQRVDGAVFQISNPPSGTLRFRFQVNCGSGLEWRLPKNDIPANWRAGATYDTGIQF</sequence>
<evidence type="ECO:0000313" key="8">
    <source>
        <dbReference type="RefSeq" id="XP_015960973.1"/>
    </source>
</evidence>
<proteinExistence type="inferred from homology"/>
<dbReference type="GO" id="GO:0009653">
    <property type="term" value="P:anatomical structure morphogenesis"/>
    <property type="evidence" value="ECO:0007669"/>
    <property type="project" value="UniProtKB-ARBA"/>
</dbReference>
<feature type="domain" description="Expansin-like EG45" evidence="5">
    <location>
        <begin position="44"/>
        <end position="148"/>
    </location>
</feature>
<accession>A0A6P4D3Z9</accession>
<organism evidence="7 8">
    <name type="scientific">Arachis duranensis</name>
    <name type="common">Wild peanut</name>
    <dbReference type="NCBI Taxonomy" id="130453"/>
    <lineage>
        <taxon>Eukaryota</taxon>
        <taxon>Viridiplantae</taxon>
        <taxon>Streptophyta</taxon>
        <taxon>Embryophyta</taxon>
        <taxon>Tracheophyta</taxon>
        <taxon>Spermatophyta</taxon>
        <taxon>Magnoliopsida</taxon>
        <taxon>eudicotyledons</taxon>
        <taxon>Gunneridae</taxon>
        <taxon>Pentapetalae</taxon>
        <taxon>rosids</taxon>
        <taxon>fabids</taxon>
        <taxon>Fabales</taxon>
        <taxon>Fabaceae</taxon>
        <taxon>Papilionoideae</taxon>
        <taxon>50 kb inversion clade</taxon>
        <taxon>dalbergioids sensu lato</taxon>
        <taxon>Dalbergieae</taxon>
        <taxon>Pterocarpus clade</taxon>
        <taxon>Arachis</taxon>
    </lineage>
</organism>
<dbReference type="Gene3D" id="2.40.40.10">
    <property type="entry name" value="RlpA-like domain"/>
    <property type="match status" value="1"/>
</dbReference>
<dbReference type="PROSITE" id="PS50843">
    <property type="entry name" value="EXPANSIN_CBD"/>
    <property type="match status" value="1"/>
</dbReference>